<evidence type="ECO:0000313" key="13">
    <source>
        <dbReference type="Proteomes" id="UP000189818"/>
    </source>
</evidence>
<dbReference type="GO" id="GO:0008360">
    <property type="term" value="P:regulation of cell shape"/>
    <property type="evidence" value="ECO:0007669"/>
    <property type="project" value="UniProtKB-KW"/>
</dbReference>
<keyword evidence="4" id="KW-0133">Cell shape</keyword>
<feature type="active site" evidence="7">
    <location>
        <position position="131"/>
    </location>
</feature>
<keyword evidence="2 10" id="KW-0732">Signal</keyword>
<dbReference type="Gene3D" id="3.40.710.10">
    <property type="entry name" value="DD-peptidase/beta-lactamase superfamily"/>
    <property type="match status" value="1"/>
</dbReference>
<feature type="active site" description="Proton acceptor" evidence="7">
    <location>
        <position position="74"/>
    </location>
</feature>
<feature type="chain" id="PRO_5012617327" evidence="10">
    <location>
        <begin position="24"/>
        <end position="326"/>
    </location>
</feature>
<gene>
    <name evidence="12" type="ORF">SAMN06295920_103519</name>
</gene>
<dbReference type="InterPro" id="IPR018044">
    <property type="entry name" value="Peptidase_S11"/>
</dbReference>
<evidence type="ECO:0000256" key="4">
    <source>
        <dbReference type="ARBA" id="ARBA00022960"/>
    </source>
</evidence>
<comment type="similarity">
    <text evidence="1 9">Belongs to the peptidase S11 family.</text>
</comment>
<protein>
    <submittedName>
        <fullName evidence="12">D-alanyl-D-alanine carboxypeptidase</fullName>
    </submittedName>
</protein>
<feature type="domain" description="Peptidase S11 D-alanyl-D-alanine carboxypeptidase A N-terminal" evidence="11">
    <location>
        <begin position="46"/>
        <end position="263"/>
    </location>
</feature>
<feature type="signal peptide" evidence="10">
    <location>
        <begin position="1"/>
        <end position="23"/>
    </location>
</feature>
<dbReference type="GO" id="GO:0009002">
    <property type="term" value="F:serine-type D-Ala-D-Ala carboxypeptidase activity"/>
    <property type="evidence" value="ECO:0007669"/>
    <property type="project" value="InterPro"/>
</dbReference>
<keyword evidence="5" id="KW-0573">Peptidoglycan synthesis</keyword>
<reference evidence="13" key="1">
    <citation type="submission" date="2017-02" db="EMBL/GenBank/DDBJ databases">
        <authorList>
            <person name="Varghese N."/>
            <person name="Submissions S."/>
        </authorList>
    </citation>
    <scope>NUCLEOTIDE SEQUENCE [LARGE SCALE GENOMIC DNA]</scope>
    <source>
        <strain evidence="13">UM2</strain>
    </source>
</reference>
<feature type="active site" description="Acyl-ester intermediate" evidence="7">
    <location>
        <position position="71"/>
    </location>
</feature>
<keyword evidence="6" id="KW-0961">Cell wall biogenesis/degradation</keyword>
<dbReference type="Pfam" id="PF00768">
    <property type="entry name" value="Peptidase_S11"/>
    <property type="match status" value="1"/>
</dbReference>
<dbReference type="GO" id="GO:0009252">
    <property type="term" value="P:peptidoglycan biosynthetic process"/>
    <property type="evidence" value="ECO:0007669"/>
    <property type="project" value="UniProtKB-KW"/>
</dbReference>
<dbReference type="GO" id="GO:0071555">
    <property type="term" value="P:cell wall organization"/>
    <property type="evidence" value="ECO:0007669"/>
    <property type="project" value="UniProtKB-KW"/>
</dbReference>
<dbReference type="PANTHER" id="PTHR21581">
    <property type="entry name" value="D-ALANYL-D-ALANINE CARBOXYPEPTIDASE"/>
    <property type="match status" value="1"/>
</dbReference>
<name>A0A1T5C246_9SPHN</name>
<evidence type="ECO:0000256" key="8">
    <source>
        <dbReference type="PIRSR" id="PIRSR618044-2"/>
    </source>
</evidence>
<sequence>MTGSAFARWLACLALALPMSVMPLPLVVSTTAPAEAASPLGAPRFSAVLMDADTNEILYAEQPTAIRHPASITKVMTLYLVFDALDAGRLKLDDRVVMSPLAASQRPSKLGLGIGQSLSVADAISVVAVKSANDVAVALAEKIGGTEANFARMMTARARQLGMRQTVFANASGLPNPGHFTSAQDIAILSAAMIRNHPTRYHCFSEQSFSYGKLRMANHNKLLGNVPGVDGIKTGFTNDSGFTLTASAVRNGHRLIAVVLGSPSGWQRDRDITSLLNAGFTALEIRSAGRSEDMAALLSSSGFALNRSLRPLPQIAALQVEEGDTE</sequence>
<keyword evidence="12" id="KW-0645">Protease</keyword>
<evidence type="ECO:0000256" key="9">
    <source>
        <dbReference type="RuleBase" id="RU004016"/>
    </source>
</evidence>
<evidence type="ECO:0000259" key="11">
    <source>
        <dbReference type="Pfam" id="PF00768"/>
    </source>
</evidence>
<dbReference type="InterPro" id="IPR001967">
    <property type="entry name" value="Peptidase_S11_N"/>
</dbReference>
<evidence type="ECO:0000256" key="6">
    <source>
        <dbReference type="ARBA" id="ARBA00023316"/>
    </source>
</evidence>
<dbReference type="InterPro" id="IPR012338">
    <property type="entry name" value="Beta-lactam/transpept-like"/>
</dbReference>
<proteinExistence type="inferred from homology"/>
<keyword evidence="13" id="KW-1185">Reference proteome</keyword>
<dbReference type="PRINTS" id="PR00725">
    <property type="entry name" value="DADACBPTASE1"/>
</dbReference>
<keyword evidence="12" id="KW-0121">Carboxypeptidase</keyword>
<dbReference type="Proteomes" id="UP000189818">
    <property type="component" value="Unassembled WGS sequence"/>
</dbReference>
<keyword evidence="3" id="KW-0378">Hydrolase</keyword>
<dbReference type="GO" id="GO:0006508">
    <property type="term" value="P:proteolysis"/>
    <property type="evidence" value="ECO:0007669"/>
    <property type="project" value="InterPro"/>
</dbReference>
<evidence type="ECO:0000313" key="12">
    <source>
        <dbReference type="EMBL" id="SKB53447.1"/>
    </source>
</evidence>
<evidence type="ECO:0000256" key="1">
    <source>
        <dbReference type="ARBA" id="ARBA00007164"/>
    </source>
</evidence>
<evidence type="ECO:0000256" key="2">
    <source>
        <dbReference type="ARBA" id="ARBA00022729"/>
    </source>
</evidence>
<dbReference type="PANTHER" id="PTHR21581:SF6">
    <property type="entry name" value="TRAFFICKING PROTEIN PARTICLE COMPLEX SUBUNIT 12"/>
    <property type="match status" value="1"/>
</dbReference>
<dbReference type="STRING" id="439228.SAMN06295920_103519"/>
<evidence type="ECO:0000256" key="10">
    <source>
        <dbReference type="SAM" id="SignalP"/>
    </source>
</evidence>
<evidence type="ECO:0000256" key="7">
    <source>
        <dbReference type="PIRSR" id="PIRSR618044-1"/>
    </source>
</evidence>
<feature type="binding site" evidence="8">
    <location>
        <position position="233"/>
    </location>
    <ligand>
        <name>substrate</name>
    </ligand>
</feature>
<dbReference type="AlphaFoldDB" id="A0A1T5C246"/>
<dbReference type="EMBL" id="FUYM01000003">
    <property type="protein sequence ID" value="SKB53447.1"/>
    <property type="molecule type" value="Genomic_DNA"/>
</dbReference>
<dbReference type="SUPFAM" id="SSF56601">
    <property type="entry name" value="beta-lactamase/transpeptidase-like"/>
    <property type="match status" value="1"/>
</dbReference>
<accession>A0A1T5C246</accession>
<evidence type="ECO:0000256" key="5">
    <source>
        <dbReference type="ARBA" id="ARBA00022984"/>
    </source>
</evidence>
<evidence type="ECO:0000256" key="3">
    <source>
        <dbReference type="ARBA" id="ARBA00022801"/>
    </source>
</evidence>
<organism evidence="12 13">
    <name type="scientific">Rhizorhabdus histidinilytica</name>
    <dbReference type="NCBI Taxonomy" id="439228"/>
    <lineage>
        <taxon>Bacteria</taxon>
        <taxon>Pseudomonadati</taxon>
        <taxon>Pseudomonadota</taxon>
        <taxon>Alphaproteobacteria</taxon>
        <taxon>Sphingomonadales</taxon>
        <taxon>Sphingomonadaceae</taxon>
        <taxon>Rhizorhabdus</taxon>
    </lineage>
</organism>